<evidence type="ECO:0000256" key="3">
    <source>
        <dbReference type="ARBA" id="ARBA00022475"/>
    </source>
</evidence>
<evidence type="ECO:0000256" key="16">
    <source>
        <dbReference type="RuleBase" id="RU000688"/>
    </source>
</evidence>
<dbReference type="InterPro" id="IPR050119">
    <property type="entry name" value="CCR1-9-like"/>
</dbReference>
<dbReference type="GO" id="GO:0019957">
    <property type="term" value="F:C-C chemokine binding"/>
    <property type="evidence" value="ECO:0007669"/>
    <property type="project" value="TreeGrafter"/>
</dbReference>
<dbReference type="GO" id="GO:0009897">
    <property type="term" value="C:external side of plasma membrane"/>
    <property type="evidence" value="ECO:0007669"/>
    <property type="project" value="TreeGrafter"/>
</dbReference>
<feature type="transmembrane region" description="Helical" evidence="17">
    <location>
        <begin position="258"/>
        <end position="276"/>
    </location>
</feature>
<dbReference type="InterPro" id="IPR000355">
    <property type="entry name" value="Chemokine_rcpt"/>
</dbReference>
<dbReference type="AlphaFoldDB" id="A0AAY4AJE1"/>
<keyword evidence="8 17" id="KW-1133">Transmembrane helix</keyword>
<proteinExistence type="inferred from homology"/>
<evidence type="ECO:0000256" key="6">
    <source>
        <dbReference type="ARBA" id="ARBA00022657"/>
    </source>
</evidence>
<dbReference type="Proteomes" id="UP000694580">
    <property type="component" value="Chromosome 5"/>
</dbReference>
<accession>A0AAY4AJE1</accession>
<dbReference type="CDD" id="cd15180">
    <property type="entry name" value="7tmA_CXCR3"/>
    <property type="match status" value="1"/>
</dbReference>
<comment type="subcellular location">
    <subcellularLocation>
        <location evidence="1">Cell membrane</location>
        <topology evidence="1">Multi-pass membrane protein</topology>
    </subcellularLocation>
</comment>
<dbReference type="Ensembl" id="ENSDCDT00010007798.1">
    <property type="protein sequence ID" value="ENSDCDP00010007436.1"/>
    <property type="gene ID" value="ENSDCDG00010003321.1"/>
</dbReference>
<dbReference type="PROSITE" id="PS00237">
    <property type="entry name" value="G_PROTEIN_RECEP_F1_1"/>
    <property type="match status" value="1"/>
</dbReference>
<keyword evidence="10 17" id="KW-0472">Membrane</keyword>
<dbReference type="GO" id="GO:0001525">
    <property type="term" value="P:angiogenesis"/>
    <property type="evidence" value="ECO:0007669"/>
    <property type="project" value="UniProtKB-KW"/>
</dbReference>
<keyword evidence="6" id="KW-0037">Angiogenesis</keyword>
<dbReference type="PANTHER" id="PTHR10489">
    <property type="entry name" value="CELL ADHESION MOLECULE"/>
    <property type="match status" value="1"/>
</dbReference>
<evidence type="ECO:0000256" key="8">
    <source>
        <dbReference type="ARBA" id="ARBA00022989"/>
    </source>
</evidence>
<feature type="transmembrane region" description="Helical" evidence="17">
    <location>
        <begin position="53"/>
        <end position="78"/>
    </location>
</feature>
<name>A0AAY4AJE1_9TELE</name>
<evidence type="ECO:0000256" key="13">
    <source>
        <dbReference type="ARBA" id="ARBA00023180"/>
    </source>
</evidence>
<dbReference type="GeneTree" id="ENSGT01050000244848"/>
<dbReference type="GO" id="GO:0002685">
    <property type="term" value="P:regulation of leukocyte migration"/>
    <property type="evidence" value="ECO:0007669"/>
    <property type="project" value="InterPro"/>
</dbReference>
<gene>
    <name evidence="19" type="primary">cxcr3.1</name>
</gene>
<evidence type="ECO:0000256" key="2">
    <source>
        <dbReference type="ARBA" id="ARBA00020038"/>
    </source>
</evidence>
<evidence type="ECO:0000259" key="18">
    <source>
        <dbReference type="PROSITE" id="PS50262"/>
    </source>
</evidence>
<keyword evidence="13" id="KW-0325">Glycoprotein</keyword>
<evidence type="ECO:0000256" key="14">
    <source>
        <dbReference type="ARBA" id="ARBA00023224"/>
    </source>
</evidence>
<keyword evidence="4" id="KW-0145">Chemotaxis</keyword>
<dbReference type="SUPFAM" id="SSF81321">
    <property type="entry name" value="Family A G protein-coupled receptor-like"/>
    <property type="match status" value="1"/>
</dbReference>
<feature type="transmembrane region" description="Helical" evidence="17">
    <location>
        <begin position="125"/>
        <end position="144"/>
    </location>
</feature>
<feature type="transmembrane region" description="Helical" evidence="17">
    <location>
        <begin position="165"/>
        <end position="183"/>
    </location>
</feature>
<dbReference type="InterPro" id="IPR004070">
    <property type="entry name" value="Chemokine_CXCR3"/>
</dbReference>
<sequence length="373" mass="42378">MTDFSFSGQKMTFLAEDLMLNYTYSYENDDNQSDTCCSGTVCNWDTSRKFAAVFIPVLYSLALTLGLVGNGLVLAVLWQKRRMWSVTDTFILHLGVADILLLVTLPFWAVEAADEWVFGKGLCKITGAVFKINFYCGIFLLSCISLDRYMSIVHAVQMYSRRKPWMVQASCLGVWIFCVLLSVPDLVLLDTYSEPRKGDKIECIYSFPIDTMSEWRQAFRILYHIVGFLIPATTMVFCYTCILLRLHRGSQSVQKQRAMRVIMGLVVTFFVCWTPYNIVLIMETANTIKSQNQSVECDTYTTLDISLTATTTLGYMHCCLNPVLYAFVGVKFRRHLLELLKSLGCQISRWVAPVSRKSSVWSDSVDTSNTSAF</sequence>
<dbReference type="InterPro" id="IPR017452">
    <property type="entry name" value="GPCR_Rhodpsn_7TM"/>
</dbReference>
<dbReference type="GeneID" id="114789964"/>
<dbReference type="GO" id="GO:0007204">
    <property type="term" value="P:positive regulation of cytosolic calcium ion concentration"/>
    <property type="evidence" value="ECO:0007669"/>
    <property type="project" value="TreeGrafter"/>
</dbReference>
<reference evidence="19" key="3">
    <citation type="submission" date="2025-09" db="UniProtKB">
        <authorList>
            <consortium name="Ensembl"/>
        </authorList>
    </citation>
    <scope>IDENTIFICATION</scope>
</reference>
<feature type="transmembrane region" description="Helical" evidence="17">
    <location>
        <begin position="90"/>
        <end position="110"/>
    </location>
</feature>
<keyword evidence="5" id="KW-0765">Sulfation</keyword>
<evidence type="ECO:0000256" key="12">
    <source>
        <dbReference type="ARBA" id="ARBA00023170"/>
    </source>
</evidence>
<protein>
    <recommendedName>
        <fullName evidence="2">C-X-C chemokine receptor type 3</fullName>
    </recommendedName>
    <alternativeName>
        <fullName evidence="15">Interferon-inducible protein 10 receptor</fullName>
    </alternativeName>
</protein>
<dbReference type="GO" id="GO:0006954">
    <property type="term" value="P:inflammatory response"/>
    <property type="evidence" value="ECO:0007669"/>
    <property type="project" value="InterPro"/>
</dbReference>
<keyword evidence="3" id="KW-1003">Cell membrane</keyword>
<evidence type="ECO:0000256" key="5">
    <source>
        <dbReference type="ARBA" id="ARBA00022641"/>
    </source>
</evidence>
<reference evidence="19" key="2">
    <citation type="submission" date="2025-08" db="UniProtKB">
        <authorList>
            <consortium name="Ensembl"/>
        </authorList>
    </citation>
    <scope>IDENTIFICATION</scope>
</reference>
<evidence type="ECO:0000256" key="10">
    <source>
        <dbReference type="ARBA" id="ARBA00023136"/>
    </source>
</evidence>
<evidence type="ECO:0000256" key="9">
    <source>
        <dbReference type="ARBA" id="ARBA00023040"/>
    </source>
</evidence>
<evidence type="ECO:0000256" key="11">
    <source>
        <dbReference type="ARBA" id="ARBA00023157"/>
    </source>
</evidence>
<evidence type="ECO:0000256" key="1">
    <source>
        <dbReference type="ARBA" id="ARBA00004651"/>
    </source>
</evidence>
<keyword evidence="14 16" id="KW-0807">Transducer</keyword>
<evidence type="ECO:0000256" key="17">
    <source>
        <dbReference type="SAM" id="Phobius"/>
    </source>
</evidence>
<reference evidence="19 20" key="1">
    <citation type="submission" date="2020-06" db="EMBL/GenBank/DDBJ databases">
        <authorList>
            <consortium name="Wellcome Sanger Institute Data Sharing"/>
        </authorList>
    </citation>
    <scope>NUCLEOTIDE SEQUENCE [LARGE SCALE GENOMIC DNA]</scope>
</reference>
<organism evidence="19 20">
    <name type="scientific">Denticeps clupeoides</name>
    <name type="common">denticle herring</name>
    <dbReference type="NCBI Taxonomy" id="299321"/>
    <lineage>
        <taxon>Eukaryota</taxon>
        <taxon>Metazoa</taxon>
        <taxon>Chordata</taxon>
        <taxon>Craniata</taxon>
        <taxon>Vertebrata</taxon>
        <taxon>Euteleostomi</taxon>
        <taxon>Actinopterygii</taxon>
        <taxon>Neopterygii</taxon>
        <taxon>Teleostei</taxon>
        <taxon>Clupei</taxon>
        <taxon>Clupeiformes</taxon>
        <taxon>Denticipitoidei</taxon>
        <taxon>Denticipitidae</taxon>
        <taxon>Denticeps</taxon>
    </lineage>
</organism>
<comment type="similarity">
    <text evidence="16">Belongs to the G-protein coupled receptor 1 family.</text>
</comment>
<evidence type="ECO:0000256" key="4">
    <source>
        <dbReference type="ARBA" id="ARBA00022500"/>
    </source>
</evidence>
<dbReference type="InterPro" id="IPR000276">
    <property type="entry name" value="GPCR_Rhodpsn"/>
</dbReference>
<dbReference type="PRINTS" id="PR01532">
    <property type="entry name" value="CXCCHMKINER3"/>
</dbReference>
<keyword evidence="12 16" id="KW-0675">Receptor</keyword>
<keyword evidence="20" id="KW-1185">Reference proteome</keyword>
<dbReference type="GO" id="GO:0016494">
    <property type="term" value="F:C-X-C chemokine receptor activity"/>
    <property type="evidence" value="ECO:0007669"/>
    <property type="project" value="InterPro"/>
</dbReference>
<dbReference type="PANTHER" id="PTHR10489:SF671">
    <property type="entry name" value="C-X-C CHEMOKINE RECEPTOR TYPE 3"/>
    <property type="match status" value="1"/>
</dbReference>
<evidence type="ECO:0000256" key="15">
    <source>
        <dbReference type="ARBA" id="ARBA00030908"/>
    </source>
</evidence>
<keyword evidence="9 16" id="KW-0297">G-protein coupled receptor</keyword>
<evidence type="ECO:0000256" key="7">
    <source>
        <dbReference type="ARBA" id="ARBA00022692"/>
    </source>
</evidence>
<dbReference type="GO" id="GO:0060326">
    <property type="term" value="P:cell chemotaxis"/>
    <property type="evidence" value="ECO:0007669"/>
    <property type="project" value="TreeGrafter"/>
</dbReference>
<dbReference type="PROSITE" id="PS50262">
    <property type="entry name" value="G_PROTEIN_RECEP_F1_2"/>
    <property type="match status" value="1"/>
</dbReference>
<dbReference type="Pfam" id="PF00001">
    <property type="entry name" value="7tm_1"/>
    <property type="match status" value="1"/>
</dbReference>
<dbReference type="PRINTS" id="PR00237">
    <property type="entry name" value="GPCRRHODOPSN"/>
</dbReference>
<dbReference type="FunFam" id="1.20.1070.10:FF:000159">
    <property type="entry name" value="C-X-C chemokine receptor type 3"/>
    <property type="match status" value="1"/>
</dbReference>
<evidence type="ECO:0000313" key="19">
    <source>
        <dbReference type="Ensembl" id="ENSDCDP00010007436.1"/>
    </source>
</evidence>
<dbReference type="Gene3D" id="1.20.1070.10">
    <property type="entry name" value="Rhodopsin 7-helix transmembrane proteins"/>
    <property type="match status" value="1"/>
</dbReference>
<dbReference type="GO" id="GO:0006955">
    <property type="term" value="P:immune response"/>
    <property type="evidence" value="ECO:0007669"/>
    <property type="project" value="TreeGrafter"/>
</dbReference>
<dbReference type="GO" id="GO:0016493">
    <property type="term" value="F:C-C chemokine receptor activity"/>
    <property type="evidence" value="ECO:0007669"/>
    <property type="project" value="TreeGrafter"/>
</dbReference>
<keyword evidence="11" id="KW-1015">Disulfide bond</keyword>
<dbReference type="RefSeq" id="XP_028835305.1">
    <property type="nucleotide sequence ID" value="XM_028979472.1"/>
</dbReference>
<dbReference type="GO" id="GO:0019722">
    <property type="term" value="P:calcium-mediated signaling"/>
    <property type="evidence" value="ECO:0007669"/>
    <property type="project" value="TreeGrafter"/>
</dbReference>
<evidence type="ECO:0000313" key="20">
    <source>
        <dbReference type="Proteomes" id="UP000694580"/>
    </source>
</evidence>
<dbReference type="PRINTS" id="PR00657">
    <property type="entry name" value="CCCHEMOKINER"/>
</dbReference>
<feature type="domain" description="G-protein coupled receptors family 1 profile" evidence="18">
    <location>
        <begin position="69"/>
        <end position="325"/>
    </location>
</feature>
<keyword evidence="7 16" id="KW-0812">Transmembrane</keyword>
<feature type="transmembrane region" description="Helical" evidence="17">
    <location>
        <begin position="221"/>
        <end position="246"/>
    </location>
</feature>